<reference evidence="1 2" key="1">
    <citation type="submission" date="2015-03" db="EMBL/GenBank/DDBJ databases">
        <title>Pseudomonas fluorescens 1855-344 Genome sequencing and assembly.</title>
        <authorList>
            <person name="Eng W.W.H."/>
            <person name="Gan H.M."/>
            <person name="Savka M.A."/>
        </authorList>
    </citation>
    <scope>NUCLEOTIDE SEQUENCE [LARGE SCALE GENOMIC DNA]</scope>
    <source>
        <strain evidence="1 2">1855-344</strain>
    </source>
</reference>
<proteinExistence type="predicted"/>
<accession>A0A0F4XPI9</accession>
<dbReference type="EMBL" id="JZXC01000009">
    <property type="protein sequence ID" value="KKA07839.1"/>
    <property type="molecule type" value="Genomic_DNA"/>
</dbReference>
<dbReference type="PATRIC" id="fig|132476.4.peg.6437"/>
<gene>
    <name evidence="1" type="ORF">VP02_11795</name>
</gene>
<dbReference type="OrthoDB" id="6956385at2"/>
<protein>
    <submittedName>
        <fullName evidence="1">Uncharacterized protein</fullName>
    </submittedName>
</protein>
<dbReference type="Proteomes" id="UP000033662">
    <property type="component" value="Unassembled WGS sequence"/>
</dbReference>
<name>A0A0F4XPI9_9PSED</name>
<comment type="caution">
    <text evidence="1">The sequence shown here is derived from an EMBL/GenBank/DDBJ whole genome shotgun (WGS) entry which is preliminary data.</text>
</comment>
<dbReference type="AlphaFoldDB" id="A0A0F4XPI9"/>
<evidence type="ECO:0000313" key="1">
    <source>
        <dbReference type="EMBL" id="KKA07839.1"/>
    </source>
</evidence>
<evidence type="ECO:0000313" key="2">
    <source>
        <dbReference type="Proteomes" id="UP000033662"/>
    </source>
</evidence>
<sequence length="67" mass="7439">MGKLLYVIVLIAVAGFCYKFYSANQQVQQNAFSCLKLQMAEQDKCFEDVGRQAANLEKAAKAMTGQN</sequence>
<organism evidence="1 2">
    <name type="scientific">Pseudomonas kilonensis</name>
    <dbReference type="NCBI Taxonomy" id="132476"/>
    <lineage>
        <taxon>Bacteria</taxon>
        <taxon>Pseudomonadati</taxon>
        <taxon>Pseudomonadota</taxon>
        <taxon>Gammaproteobacteria</taxon>
        <taxon>Pseudomonadales</taxon>
        <taxon>Pseudomonadaceae</taxon>
        <taxon>Pseudomonas</taxon>
    </lineage>
</organism>